<dbReference type="AlphaFoldDB" id="A0A9N7YBE6"/>
<dbReference type="EMBL" id="CADEAL010000395">
    <property type="protein sequence ID" value="CAB1419538.1"/>
    <property type="molecule type" value="Genomic_DNA"/>
</dbReference>
<feature type="region of interest" description="Disordered" evidence="1">
    <location>
        <begin position="58"/>
        <end position="112"/>
    </location>
</feature>
<feature type="region of interest" description="Disordered" evidence="1">
    <location>
        <begin position="124"/>
        <end position="237"/>
    </location>
</feature>
<keyword evidence="3" id="KW-1185">Reference proteome</keyword>
<comment type="caution">
    <text evidence="2">The sequence shown here is derived from an EMBL/GenBank/DDBJ whole genome shotgun (WGS) entry which is preliminary data.</text>
</comment>
<evidence type="ECO:0000313" key="2">
    <source>
        <dbReference type="EMBL" id="CAB1419538.1"/>
    </source>
</evidence>
<feature type="compositionally biased region" description="Basic and acidic residues" evidence="1">
    <location>
        <begin position="150"/>
        <end position="203"/>
    </location>
</feature>
<accession>A0A9N7YBE6</accession>
<name>A0A9N7YBE6_PLEPL</name>
<gene>
    <name evidence="2" type="ORF">PLEPLA_LOCUS7386</name>
</gene>
<reference evidence="2" key="1">
    <citation type="submission" date="2020-03" db="EMBL/GenBank/DDBJ databases">
        <authorList>
            <person name="Weist P."/>
        </authorList>
    </citation>
    <scope>NUCLEOTIDE SEQUENCE</scope>
</reference>
<proteinExistence type="predicted"/>
<feature type="compositionally biased region" description="Basic and acidic residues" evidence="1">
    <location>
        <begin position="226"/>
        <end position="237"/>
    </location>
</feature>
<sequence length="237" mass="26535">MKGGPKKMETCAGAPVRQNYSWRGTDGGCADEINKNKRVSKGRRRVRGAWARALSIGDTQGDYNRGGLGQRRSEHPARVPPVSPGMPRHNGTIPQPAKRKHRREGKLGERARWPGDVREARRIETRMRKCKRNEFSSPIGRIRRNKRKKNSDSRGECKKDTAQSEKKATSERRRCDGARRADQTTAQEEGKGGREHGRAENSPRRSGGNMGREAAVRAENPATTRKRQEGPNHEGNG</sequence>
<evidence type="ECO:0000313" key="3">
    <source>
        <dbReference type="Proteomes" id="UP001153269"/>
    </source>
</evidence>
<protein>
    <submittedName>
        <fullName evidence="2">Uncharacterized protein</fullName>
    </submittedName>
</protein>
<evidence type="ECO:0000256" key="1">
    <source>
        <dbReference type="SAM" id="MobiDB-lite"/>
    </source>
</evidence>
<organism evidence="2 3">
    <name type="scientific">Pleuronectes platessa</name>
    <name type="common">European plaice</name>
    <dbReference type="NCBI Taxonomy" id="8262"/>
    <lineage>
        <taxon>Eukaryota</taxon>
        <taxon>Metazoa</taxon>
        <taxon>Chordata</taxon>
        <taxon>Craniata</taxon>
        <taxon>Vertebrata</taxon>
        <taxon>Euteleostomi</taxon>
        <taxon>Actinopterygii</taxon>
        <taxon>Neopterygii</taxon>
        <taxon>Teleostei</taxon>
        <taxon>Neoteleostei</taxon>
        <taxon>Acanthomorphata</taxon>
        <taxon>Carangaria</taxon>
        <taxon>Pleuronectiformes</taxon>
        <taxon>Pleuronectoidei</taxon>
        <taxon>Pleuronectidae</taxon>
        <taxon>Pleuronectes</taxon>
    </lineage>
</organism>
<dbReference type="Proteomes" id="UP001153269">
    <property type="component" value="Unassembled WGS sequence"/>
</dbReference>